<keyword evidence="2" id="KW-1185">Reference proteome</keyword>
<protein>
    <submittedName>
        <fullName evidence="1">Uncharacterized protein</fullName>
    </submittedName>
</protein>
<dbReference type="RefSeq" id="WP_344735662.1">
    <property type="nucleotide sequence ID" value="NZ_BAAAZH010000036.1"/>
</dbReference>
<comment type="caution">
    <text evidence="1">The sequence shown here is derived from an EMBL/GenBank/DDBJ whole genome shotgun (WGS) entry which is preliminary data.</text>
</comment>
<organism evidence="1 2">
    <name type="scientific">Nocardioides fonticola</name>
    <dbReference type="NCBI Taxonomy" id="450363"/>
    <lineage>
        <taxon>Bacteria</taxon>
        <taxon>Bacillati</taxon>
        <taxon>Actinomycetota</taxon>
        <taxon>Actinomycetes</taxon>
        <taxon>Propionibacteriales</taxon>
        <taxon>Nocardioidaceae</taxon>
        <taxon>Nocardioides</taxon>
    </lineage>
</organism>
<reference evidence="2" key="1">
    <citation type="journal article" date="2019" name="Int. J. Syst. Evol. Microbiol.">
        <title>The Global Catalogue of Microorganisms (GCM) 10K type strain sequencing project: providing services to taxonomists for standard genome sequencing and annotation.</title>
        <authorList>
            <consortium name="The Broad Institute Genomics Platform"/>
            <consortium name="The Broad Institute Genome Sequencing Center for Infectious Disease"/>
            <person name="Wu L."/>
            <person name="Ma J."/>
        </authorList>
    </citation>
    <scope>NUCLEOTIDE SEQUENCE [LARGE SCALE GENOMIC DNA]</scope>
    <source>
        <strain evidence="2">JCM 16703</strain>
    </source>
</reference>
<evidence type="ECO:0000313" key="1">
    <source>
        <dbReference type="EMBL" id="GAA4130161.1"/>
    </source>
</evidence>
<accession>A0ABP7Y3W2</accession>
<name>A0ABP7Y3W2_9ACTN</name>
<evidence type="ECO:0000313" key="2">
    <source>
        <dbReference type="Proteomes" id="UP001501495"/>
    </source>
</evidence>
<proteinExistence type="predicted"/>
<dbReference type="Proteomes" id="UP001501495">
    <property type="component" value="Unassembled WGS sequence"/>
</dbReference>
<gene>
    <name evidence="1" type="ORF">GCM10022215_43610</name>
</gene>
<dbReference type="EMBL" id="BAAAZH010000036">
    <property type="protein sequence ID" value="GAA4130161.1"/>
    <property type="molecule type" value="Genomic_DNA"/>
</dbReference>
<sequence length="210" mass="21206">MTAVRSSARTAVLGILGGAAALALVGGFAIGLPKAADSATGVAALPDTLPGGLTAVEVLAQKEVDANGEQASQAQQFLDEQGSIQGSAVAALKKQYDAPVELRAYQTADLKSQLTITVIAAPAGPFLPQGPVPDPETYGYARGAYSLEKVGDGICSSAWSAPVPQGQKVDAAEKPTSVYCQVGAGDVTYLANGNGFTGQEAVEILDSLAK</sequence>